<gene>
    <name evidence="2" type="ORF">PMAYCL1PPCAC_23224</name>
</gene>
<proteinExistence type="predicted"/>
<dbReference type="Proteomes" id="UP001328107">
    <property type="component" value="Unassembled WGS sequence"/>
</dbReference>
<reference evidence="3" key="1">
    <citation type="submission" date="2022-10" db="EMBL/GenBank/DDBJ databases">
        <title>Genome assembly of Pristionchus species.</title>
        <authorList>
            <person name="Yoshida K."/>
            <person name="Sommer R.J."/>
        </authorList>
    </citation>
    <scope>NUCLEOTIDE SEQUENCE [LARGE SCALE GENOMIC DNA]</scope>
    <source>
        <strain evidence="3">RS5460</strain>
    </source>
</reference>
<evidence type="ECO:0000313" key="3">
    <source>
        <dbReference type="Proteomes" id="UP001328107"/>
    </source>
</evidence>
<feature type="non-terminal residue" evidence="2">
    <location>
        <position position="154"/>
    </location>
</feature>
<evidence type="ECO:0000313" key="2">
    <source>
        <dbReference type="EMBL" id="GMR53029.1"/>
    </source>
</evidence>
<keyword evidence="3" id="KW-1185">Reference proteome</keyword>
<feature type="region of interest" description="Disordered" evidence="1">
    <location>
        <begin position="1"/>
        <end position="32"/>
    </location>
</feature>
<evidence type="ECO:0000256" key="1">
    <source>
        <dbReference type="SAM" id="MobiDB-lite"/>
    </source>
</evidence>
<accession>A0AAN5CYJ0</accession>
<dbReference type="AlphaFoldDB" id="A0AAN5CYJ0"/>
<dbReference type="EMBL" id="BTRK01000005">
    <property type="protein sequence ID" value="GMR53029.1"/>
    <property type="molecule type" value="Genomic_DNA"/>
</dbReference>
<feature type="compositionally biased region" description="Polar residues" evidence="1">
    <location>
        <begin position="16"/>
        <end position="32"/>
    </location>
</feature>
<comment type="caution">
    <text evidence="2">The sequence shown here is derived from an EMBL/GenBank/DDBJ whole genome shotgun (WGS) entry which is preliminary data.</text>
</comment>
<organism evidence="2 3">
    <name type="scientific">Pristionchus mayeri</name>
    <dbReference type="NCBI Taxonomy" id="1317129"/>
    <lineage>
        <taxon>Eukaryota</taxon>
        <taxon>Metazoa</taxon>
        <taxon>Ecdysozoa</taxon>
        <taxon>Nematoda</taxon>
        <taxon>Chromadorea</taxon>
        <taxon>Rhabditida</taxon>
        <taxon>Rhabditina</taxon>
        <taxon>Diplogasteromorpha</taxon>
        <taxon>Diplogasteroidea</taxon>
        <taxon>Neodiplogasteridae</taxon>
        <taxon>Pristionchus</taxon>
    </lineage>
</organism>
<protein>
    <submittedName>
        <fullName evidence="2">Uncharacterized protein</fullName>
    </submittedName>
</protein>
<sequence>HGSQFDASRSTREYSQHVSLPVESSQQTRTTVARTQGDIRLFRHADLVSSVRRRSCASQVRPPQFELLQYIIIRLSDYYHFCKDFDLVLALSPSEGLNVDRGRKSDVMQPRKTRVVRFHLILQSEYHQIVSFLTISSEEREVGHCLDFHSLPLV</sequence>
<name>A0AAN5CYJ0_9BILA</name>
<feature type="non-terminal residue" evidence="2">
    <location>
        <position position="1"/>
    </location>
</feature>